<dbReference type="PROSITE" id="PS51257">
    <property type="entry name" value="PROKAR_LIPOPROTEIN"/>
    <property type="match status" value="1"/>
</dbReference>
<dbReference type="InterPro" id="IPR003343">
    <property type="entry name" value="Big_2"/>
</dbReference>
<gene>
    <name evidence="3" type="ORF">BRYFOR_09412</name>
</gene>
<feature type="domain" description="BIG2" evidence="2">
    <location>
        <begin position="32"/>
        <end position="104"/>
    </location>
</feature>
<name>C6LL65_9FIRM</name>
<dbReference type="EMBL" id="ACCL02000027">
    <property type="protein sequence ID" value="EET58684.1"/>
    <property type="molecule type" value="Genomic_DNA"/>
</dbReference>
<protein>
    <submittedName>
        <fullName evidence="3">Bacterial group 2 Ig-like protein</fullName>
    </submittedName>
</protein>
<dbReference type="Gene3D" id="2.60.40.1080">
    <property type="match status" value="2"/>
</dbReference>
<keyword evidence="4" id="KW-1185">Reference proteome</keyword>
<evidence type="ECO:0000256" key="1">
    <source>
        <dbReference type="SAM" id="SignalP"/>
    </source>
</evidence>
<keyword evidence="1" id="KW-0732">Signal</keyword>
<dbReference type="SMART" id="SM00635">
    <property type="entry name" value="BID_2"/>
    <property type="match status" value="2"/>
</dbReference>
<feature type="domain" description="BIG2" evidence="2">
    <location>
        <begin position="106"/>
        <end position="182"/>
    </location>
</feature>
<feature type="chain" id="PRO_5002966408" evidence="1">
    <location>
        <begin position="33"/>
        <end position="388"/>
    </location>
</feature>
<dbReference type="eggNOG" id="COG5492">
    <property type="taxonomic scope" value="Bacteria"/>
</dbReference>
<comment type="caution">
    <text evidence="3">The sequence shown here is derived from an EMBL/GenBank/DDBJ whole genome shotgun (WGS) entry which is preliminary data.</text>
</comment>
<proteinExistence type="predicted"/>
<reference evidence="3" key="1">
    <citation type="submission" date="2009-07" db="EMBL/GenBank/DDBJ databases">
        <authorList>
            <person name="Weinstock G."/>
            <person name="Sodergren E."/>
            <person name="Clifton S."/>
            <person name="Fulton L."/>
            <person name="Fulton B."/>
            <person name="Courtney L."/>
            <person name="Fronick C."/>
            <person name="Harrison M."/>
            <person name="Strong C."/>
            <person name="Farmer C."/>
            <person name="Delahaunty K."/>
            <person name="Markovic C."/>
            <person name="Hall O."/>
            <person name="Minx P."/>
            <person name="Tomlinson C."/>
            <person name="Mitreva M."/>
            <person name="Nelson J."/>
            <person name="Hou S."/>
            <person name="Wollam A."/>
            <person name="Pepin K.H."/>
            <person name="Johnson M."/>
            <person name="Bhonagiri V."/>
            <person name="Nash W.E."/>
            <person name="Warren W."/>
            <person name="Chinwalla A."/>
            <person name="Mardis E.R."/>
            <person name="Wilson R.K."/>
        </authorList>
    </citation>
    <scope>NUCLEOTIDE SEQUENCE [LARGE SCALE GENOMIC DNA]</scope>
    <source>
        <strain evidence="3">DSM 14469</strain>
    </source>
</reference>
<evidence type="ECO:0000259" key="2">
    <source>
        <dbReference type="SMART" id="SM00635"/>
    </source>
</evidence>
<dbReference type="AlphaFoldDB" id="C6LL65"/>
<sequence>MIMEKMSMKCLKRAIVALLIICTVCLPVSVSAACAVKLNSTARTLYKGQSYTLKVSGTKKKVKWKTSNSGVAKVSASGKVTAKKAGTATITASVSGKNLRAKITVKNPTVKLNKSSATIYTSGTTSVQLKATVKGASQKVTWQSSNKAVAMVNSKGKVTAKKTGTVTITAKANGVIAKCKVTVKKKMQGVAGRQEQHRKYVNYIAKFDQKNKKSMEYCKGIMYTGSFSARTYFAFADIDGNGIDECIVRFTGANGENTATGTGGPLERTEIYTIQDNKIKAVVKQDAAWCGNYQGVSVYKNSNLIGFYTSGHSITENELYAYVNGNLAKSPKYSCCYVRSNAYYINGDYQTGRKVTYTEYKTYLNHAKANLQGYPMYAYTSTNLNKFI</sequence>
<dbReference type="STRING" id="168384.SAMN05660368_02443"/>
<feature type="signal peptide" evidence="1">
    <location>
        <begin position="1"/>
        <end position="32"/>
    </location>
</feature>
<dbReference type="Pfam" id="PF02368">
    <property type="entry name" value="Big_2"/>
    <property type="match status" value="2"/>
</dbReference>
<evidence type="ECO:0000313" key="4">
    <source>
        <dbReference type="Proteomes" id="UP000005561"/>
    </source>
</evidence>
<dbReference type="SUPFAM" id="SSF49373">
    <property type="entry name" value="Invasin/intimin cell-adhesion fragments"/>
    <property type="match status" value="2"/>
</dbReference>
<dbReference type="InterPro" id="IPR008964">
    <property type="entry name" value="Invasin/intimin_cell_adhesion"/>
</dbReference>
<dbReference type="OrthoDB" id="1885452at2"/>
<evidence type="ECO:0000313" key="3">
    <source>
        <dbReference type="EMBL" id="EET58684.1"/>
    </source>
</evidence>
<accession>C6LL65</accession>
<dbReference type="Proteomes" id="UP000005561">
    <property type="component" value="Unassembled WGS sequence"/>
</dbReference>
<organism evidence="3 4">
    <name type="scientific">Marvinbryantia formatexigens DSM 14469</name>
    <dbReference type="NCBI Taxonomy" id="478749"/>
    <lineage>
        <taxon>Bacteria</taxon>
        <taxon>Bacillati</taxon>
        <taxon>Bacillota</taxon>
        <taxon>Clostridia</taxon>
        <taxon>Lachnospirales</taxon>
        <taxon>Lachnospiraceae</taxon>
        <taxon>Marvinbryantia</taxon>
    </lineage>
</organism>